<gene>
    <name evidence="2" type="ORF">Agub_g4929</name>
</gene>
<accession>A0AAD3HJN4</accession>
<keyword evidence="3" id="KW-1185">Reference proteome</keyword>
<protein>
    <submittedName>
        <fullName evidence="2">Uncharacterized protein</fullName>
    </submittedName>
</protein>
<reference evidence="2 3" key="1">
    <citation type="journal article" date="2021" name="Sci. Rep.">
        <title>Genome sequencing of the multicellular alga Astrephomene provides insights into convergent evolution of germ-soma differentiation.</title>
        <authorList>
            <person name="Yamashita S."/>
            <person name="Yamamoto K."/>
            <person name="Matsuzaki R."/>
            <person name="Suzuki S."/>
            <person name="Yamaguchi H."/>
            <person name="Hirooka S."/>
            <person name="Minakuchi Y."/>
            <person name="Miyagishima S."/>
            <person name="Kawachi M."/>
            <person name="Toyoda A."/>
            <person name="Nozaki H."/>
        </authorList>
    </citation>
    <scope>NUCLEOTIDE SEQUENCE [LARGE SCALE GENOMIC DNA]</scope>
    <source>
        <strain evidence="2 3">NIES-4017</strain>
    </source>
</reference>
<evidence type="ECO:0000313" key="3">
    <source>
        <dbReference type="Proteomes" id="UP001054857"/>
    </source>
</evidence>
<feature type="non-terminal residue" evidence="2">
    <location>
        <position position="355"/>
    </location>
</feature>
<evidence type="ECO:0000313" key="2">
    <source>
        <dbReference type="EMBL" id="GFR43804.1"/>
    </source>
</evidence>
<dbReference type="Proteomes" id="UP001054857">
    <property type="component" value="Unassembled WGS sequence"/>
</dbReference>
<feature type="compositionally biased region" description="Polar residues" evidence="1">
    <location>
        <begin position="291"/>
        <end position="305"/>
    </location>
</feature>
<sequence length="355" mass="37325">MWLCGLRLRRGSGRQHTDASHTENGAKALASEGYLSTDGAAKGADATNADDAKALLAVLEHMPYPVSVIFQDTDDILLQNKPSIEVWGDLRGRESLLASLFQLADDDVIADAYAELSRSGKWRGLLRIRTASTPAMPSLLPKGPEAYSNFSGPAVLGSPMALSPQLPLPLQLSAAVPTNQLGSGQPPSTVPVDQLEGVCSESSIPNPVDATLYESSSTVLATFASVAAAKAGAIEYSTQSTSDSQACSLATQDLAKDLASPTPLHQQQQVNTADGCSPPDMRRTTGKGVAAQTQATSAANDDRVTSLSSPLISRGELRKPQLSVQGFQQAMERGARLLLPKNAVLPYERSASNAE</sequence>
<feature type="region of interest" description="Disordered" evidence="1">
    <location>
        <begin position="261"/>
        <end position="305"/>
    </location>
</feature>
<name>A0AAD3HJN4_9CHLO</name>
<comment type="caution">
    <text evidence="2">The sequence shown here is derived from an EMBL/GenBank/DDBJ whole genome shotgun (WGS) entry which is preliminary data.</text>
</comment>
<dbReference type="EMBL" id="BMAR01000006">
    <property type="protein sequence ID" value="GFR43804.1"/>
    <property type="molecule type" value="Genomic_DNA"/>
</dbReference>
<organism evidence="2 3">
    <name type="scientific">Astrephomene gubernaculifera</name>
    <dbReference type="NCBI Taxonomy" id="47775"/>
    <lineage>
        <taxon>Eukaryota</taxon>
        <taxon>Viridiplantae</taxon>
        <taxon>Chlorophyta</taxon>
        <taxon>core chlorophytes</taxon>
        <taxon>Chlorophyceae</taxon>
        <taxon>CS clade</taxon>
        <taxon>Chlamydomonadales</taxon>
        <taxon>Astrephomenaceae</taxon>
        <taxon>Astrephomene</taxon>
    </lineage>
</organism>
<evidence type="ECO:0000256" key="1">
    <source>
        <dbReference type="SAM" id="MobiDB-lite"/>
    </source>
</evidence>
<feature type="compositionally biased region" description="Polar residues" evidence="1">
    <location>
        <begin position="263"/>
        <end position="274"/>
    </location>
</feature>
<proteinExistence type="predicted"/>
<dbReference type="AlphaFoldDB" id="A0AAD3HJN4"/>